<dbReference type="InterPro" id="IPR025246">
    <property type="entry name" value="IS30-like_HTH"/>
</dbReference>
<dbReference type="Proteomes" id="UP001523565">
    <property type="component" value="Unassembled WGS sequence"/>
</dbReference>
<gene>
    <name evidence="3" type="ORF">NK118_15315</name>
</gene>
<dbReference type="InterPro" id="IPR001584">
    <property type="entry name" value="Integrase_cat-core"/>
</dbReference>
<keyword evidence="1" id="KW-0233">DNA recombination</keyword>
<evidence type="ECO:0000313" key="3">
    <source>
        <dbReference type="EMBL" id="MCP1111613.1"/>
    </source>
</evidence>
<dbReference type="PANTHER" id="PTHR10948:SF23">
    <property type="entry name" value="TRANSPOSASE INSI FOR INSERTION SEQUENCE ELEMENT IS30A-RELATED"/>
    <property type="match status" value="1"/>
</dbReference>
<comment type="caution">
    <text evidence="3">The sequence shown here is derived from an EMBL/GenBank/DDBJ whole genome shotgun (WGS) entry which is preliminary data.</text>
</comment>
<dbReference type="Gene3D" id="3.30.420.10">
    <property type="entry name" value="Ribonuclease H-like superfamily/Ribonuclease H"/>
    <property type="match status" value="1"/>
</dbReference>
<dbReference type="PANTHER" id="PTHR10948">
    <property type="entry name" value="TRANSPOSASE"/>
    <property type="match status" value="1"/>
</dbReference>
<protein>
    <submittedName>
        <fullName evidence="3">IS30 family transposase</fullName>
    </submittedName>
</protein>
<dbReference type="RefSeq" id="WP_262070465.1">
    <property type="nucleotide sequence ID" value="NZ_JAMXOC010000071.1"/>
</dbReference>
<evidence type="ECO:0000313" key="4">
    <source>
        <dbReference type="Proteomes" id="UP001523565"/>
    </source>
</evidence>
<accession>A0ABT1ELQ2</accession>
<evidence type="ECO:0000259" key="2">
    <source>
        <dbReference type="PROSITE" id="PS50994"/>
    </source>
</evidence>
<dbReference type="InterPro" id="IPR051917">
    <property type="entry name" value="Transposase-Integrase"/>
</dbReference>
<dbReference type="InterPro" id="IPR036397">
    <property type="entry name" value="RNaseH_sf"/>
</dbReference>
<dbReference type="InterPro" id="IPR053392">
    <property type="entry name" value="Transposase_IS30-like"/>
</dbReference>
<name>A0ABT1ELQ2_9FIRM</name>
<sequence>MNQKGNQKHLTFEQRVEIEKGLTENKSFAEIGRIIGKDPSTISKEVRLHARTKERPDAGYTNPPCAHRKECKLVCLCDEQCGTLCKICKKPNMRCINVCPSYEVTECKKLLKPPYVCNGCGKKTHCLMQRTFYSSKYAHDEYRSVLVDCRVGINQTPQSIQAMNDLLVPLIKNNHQSIGHIYATHAEELGCSRRTLYSYIDSCIFDVRNIDLRRVIRYKKRKQSTQTSAKDRSYRKDHNYEDFERYMKEHPDTKVVEMDCVEGKKGESNTILTFTFRNCNLMLMFLLEHQDQECVLEVFIWLETVLGQEVFRKLFPVILTDGGSEFSAREEMEEFCDGTKSTTVFYCDPYCFWQKGVCEKNHEYIRYIRPKGSSFADLNSDKIKLMMNHINSEKRDSLNGHSPYELSLLLLDNQLHDALGLEAIAPDDVMLSPNLLK</sequence>
<dbReference type="Pfam" id="PF13936">
    <property type="entry name" value="HTH_38"/>
    <property type="match status" value="1"/>
</dbReference>
<dbReference type="EMBL" id="JAMZFV010000071">
    <property type="protein sequence ID" value="MCP1111613.1"/>
    <property type="molecule type" value="Genomic_DNA"/>
</dbReference>
<proteinExistence type="predicted"/>
<dbReference type="PROSITE" id="PS50994">
    <property type="entry name" value="INTEGRASE"/>
    <property type="match status" value="1"/>
</dbReference>
<keyword evidence="4" id="KW-1185">Reference proteome</keyword>
<dbReference type="NCBIfam" id="NF033563">
    <property type="entry name" value="transpos_IS30"/>
    <property type="match status" value="1"/>
</dbReference>
<reference evidence="3 4" key="1">
    <citation type="journal article" date="2022" name="Genome Biol. Evol.">
        <title>Host diet, physiology and behaviors set the stage for Lachnospiraceae cladogenesis.</title>
        <authorList>
            <person name="Vera-Ponce De Leon A."/>
            <person name="Schneider M."/>
            <person name="Jahnes B.C."/>
            <person name="Sadowski V."/>
            <person name="Camuy-Velez L.A."/>
            <person name="Duan J."/>
            <person name="Sabree Z.L."/>
        </authorList>
    </citation>
    <scope>NUCLEOTIDE SEQUENCE [LARGE SCALE GENOMIC DNA]</scope>
    <source>
        <strain evidence="3 4">PAL227</strain>
    </source>
</reference>
<dbReference type="SUPFAM" id="SSF53098">
    <property type="entry name" value="Ribonuclease H-like"/>
    <property type="match status" value="1"/>
</dbReference>
<organism evidence="3 4">
    <name type="scientific">Ohessyouella blattaphilus</name>
    <dbReference type="NCBI Taxonomy" id="2949333"/>
    <lineage>
        <taxon>Bacteria</taxon>
        <taxon>Bacillati</taxon>
        <taxon>Bacillota</taxon>
        <taxon>Clostridia</taxon>
        <taxon>Lachnospirales</taxon>
        <taxon>Lachnospiraceae</taxon>
        <taxon>Ohessyouella</taxon>
    </lineage>
</organism>
<dbReference type="InterPro" id="IPR012337">
    <property type="entry name" value="RNaseH-like_sf"/>
</dbReference>
<evidence type="ECO:0000256" key="1">
    <source>
        <dbReference type="ARBA" id="ARBA00023172"/>
    </source>
</evidence>
<feature type="domain" description="Integrase catalytic" evidence="2">
    <location>
        <begin position="247"/>
        <end position="411"/>
    </location>
</feature>